<keyword evidence="2" id="KW-1185">Reference proteome</keyword>
<dbReference type="Proteomes" id="UP001322138">
    <property type="component" value="Unassembled WGS sequence"/>
</dbReference>
<comment type="caution">
    <text evidence="1">The sequence shown here is derived from an EMBL/GenBank/DDBJ whole genome shotgun (WGS) entry which is preliminary data.</text>
</comment>
<evidence type="ECO:0000313" key="1">
    <source>
        <dbReference type="EMBL" id="KAK4646981.1"/>
    </source>
</evidence>
<accession>A0ABR0FSN8</accession>
<gene>
    <name evidence="1" type="ORF">QC761_0024580</name>
</gene>
<organism evidence="1 2">
    <name type="scientific">Podospora bellae-mahoneyi</name>
    <dbReference type="NCBI Taxonomy" id="2093777"/>
    <lineage>
        <taxon>Eukaryota</taxon>
        <taxon>Fungi</taxon>
        <taxon>Dikarya</taxon>
        <taxon>Ascomycota</taxon>
        <taxon>Pezizomycotina</taxon>
        <taxon>Sordariomycetes</taxon>
        <taxon>Sordariomycetidae</taxon>
        <taxon>Sordariales</taxon>
        <taxon>Podosporaceae</taxon>
        <taxon>Podospora</taxon>
    </lineage>
</organism>
<proteinExistence type="predicted"/>
<dbReference type="GeneID" id="87891226"/>
<dbReference type="RefSeq" id="XP_062735957.1">
    <property type="nucleotide sequence ID" value="XM_062872126.1"/>
</dbReference>
<evidence type="ECO:0000313" key="2">
    <source>
        <dbReference type="Proteomes" id="UP001322138"/>
    </source>
</evidence>
<dbReference type="EMBL" id="JAFFGZ010000002">
    <property type="protein sequence ID" value="KAK4646981.1"/>
    <property type="molecule type" value="Genomic_DNA"/>
</dbReference>
<sequence>MPLKVRWSDAVIRLPHSHYQLHVFRQSHGPPAQIRRHRRVGEHGAHTPAISSSCLPQQHVKANLHLQRTRWLRFHPSDTRDKFGDTISIGSSTAITNWKKAICRWQNKQTYYTGTLYGLPDRGWNTQGTQNTILAFTHLT</sequence>
<protein>
    <submittedName>
        <fullName evidence="1">Uncharacterized protein</fullName>
    </submittedName>
</protein>
<reference evidence="1 2" key="1">
    <citation type="journal article" date="2023" name="bioRxiv">
        <title>High-quality genome assemblies of four members of thePodospora anserinaspecies complex.</title>
        <authorList>
            <person name="Ament-Velasquez S.L."/>
            <person name="Vogan A.A."/>
            <person name="Wallerman O."/>
            <person name="Hartmann F."/>
            <person name="Gautier V."/>
            <person name="Silar P."/>
            <person name="Giraud T."/>
            <person name="Johannesson H."/>
        </authorList>
    </citation>
    <scope>NUCLEOTIDE SEQUENCE [LARGE SCALE GENOMIC DNA]</scope>
    <source>
        <strain evidence="1 2">CBS 112042</strain>
    </source>
</reference>
<name>A0ABR0FSN8_9PEZI</name>